<dbReference type="PANTHER" id="PTHR38459:SF1">
    <property type="entry name" value="PROPHAGE BACTOPRENOL-LINKED GLUCOSE TRANSLOCASE HOMOLOG"/>
    <property type="match status" value="1"/>
</dbReference>
<dbReference type="GO" id="GO:0000271">
    <property type="term" value="P:polysaccharide biosynthetic process"/>
    <property type="evidence" value="ECO:0007669"/>
    <property type="project" value="InterPro"/>
</dbReference>
<dbReference type="PANTHER" id="PTHR38459">
    <property type="entry name" value="PROPHAGE BACTOPRENOL-LINKED GLUCOSE TRANSLOCASE HOMOLOG"/>
    <property type="match status" value="1"/>
</dbReference>
<organism evidence="8 9">
    <name type="scientific">Candidatus Azambacteria bacterium RIFCSPHIGHO2_02_46_12</name>
    <dbReference type="NCBI Taxonomy" id="1797295"/>
    <lineage>
        <taxon>Bacteria</taxon>
        <taxon>Candidatus Azamiibacteriota</taxon>
    </lineage>
</organism>
<feature type="transmembrane region" description="Helical" evidence="6">
    <location>
        <begin position="154"/>
        <end position="176"/>
    </location>
</feature>
<reference evidence="8 9" key="1">
    <citation type="journal article" date="2016" name="Nat. Commun.">
        <title>Thousands of microbial genomes shed light on interconnected biogeochemical processes in an aquifer system.</title>
        <authorList>
            <person name="Anantharaman K."/>
            <person name="Brown C.T."/>
            <person name="Hug L.A."/>
            <person name="Sharon I."/>
            <person name="Castelle C.J."/>
            <person name="Probst A.J."/>
            <person name="Thomas B.C."/>
            <person name="Singh A."/>
            <person name="Wilkins M.J."/>
            <person name="Karaoz U."/>
            <person name="Brodie E.L."/>
            <person name="Williams K.H."/>
            <person name="Hubbard S.S."/>
            <person name="Banfield J.F."/>
        </authorList>
    </citation>
    <scope>NUCLEOTIDE SEQUENCE [LARGE SCALE GENOMIC DNA]</scope>
</reference>
<comment type="subcellular location">
    <subcellularLocation>
        <location evidence="1">Membrane</location>
        <topology evidence="1">Multi-pass membrane protein</topology>
    </subcellularLocation>
</comment>
<dbReference type="GO" id="GO:0005886">
    <property type="term" value="C:plasma membrane"/>
    <property type="evidence" value="ECO:0007669"/>
    <property type="project" value="TreeGrafter"/>
</dbReference>
<protein>
    <recommendedName>
        <fullName evidence="7">GtrA/DPMS transmembrane domain-containing protein</fullName>
    </recommendedName>
</protein>
<dbReference type="EMBL" id="MEYN01000015">
    <property type="protein sequence ID" value="OGD30744.1"/>
    <property type="molecule type" value="Genomic_DNA"/>
</dbReference>
<feature type="domain" description="GtrA/DPMS transmembrane" evidence="7">
    <location>
        <begin position="72"/>
        <end position="213"/>
    </location>
</feature>
<sequence>MNVNISKKDYYIAAIVGALTGIFAIPTLFHLGLRNPFVFLFSIVIISVLWPFGVWLGIFLSRWLPFMAQVGKFVAVGFLNTVIDFGVLNLLSYLSGVTAGFVIGGVNIPGFIVAVSNSYLWNKLWVFKSESGEDSPAQAGPPVGDAGLFHDFPIFFAVSAIGLLLNSGMVILITTFVSSPFAVGAEAWLNIAKVVATAVSLIWNFLGFKFLVFKK</sequence>
<dbReference type="AlphaFoldDB" id="A0A1F5BJE9"/>
<dbReference type="Pfam" id="PF04138">
    <property type="entry name" value="GtrA_DPMS_TM"/>
    <property type="match status" value="1"/>
</dbReference>
<evidence type="ECO:0000256" key="3">
    <source>
        <dbReference type="ARBA" id="ARBA00022692"/>
    </source>
</evidence>
<keyword evidence="5 6" id="KW-0472">Membrane</keyword>
<evidence type="ECO:0000256" key="4">
    <source>
        <dbReference type="ARBA" id="ARBA00022989"/>
    </source>
</evidence>
<dbReference type="InterPro" id="IPR051401">
    <property type="entry name" value="GtrA_CellWall_Glycosyl"/>
</dbReference>
<comment type="caution">
    <text evidence="8">The sequence shown here is derived from an EMBL/GenBank/DDBJ whole genome shotgun (WGS) entry which is preliminary data.</text>
</comment>
<evidence type="ECO:0000256" key="6">
    <source>
        <dbReference type="SAM" id="Phobius"/>
    </source>
</evidence>
<evidence type="ECO:0000256" key="1">
    <source>
        <dbReference type="ARBA" id="ARBA00004141"/>
    </source>
</evidence>
<dbReference type="Proteomes" id="UP000179184">
    <property type="component" value="Unassembled WGS sequence"/>
</dbReference>
<feature type="transmembrane region" description="Helical" evidence="6">
    <location>
        <begin position="188"/>
        <end position="212"/>
    </location>
</feature>
<keyword evidence="4 6" id="KW-1133">Transmembrane helix</keyword>
<dbReference type="InterPro" id="IPR007267">
    <property type="entry name" value="GtrA_DPMS_TM"/>
</dbReference>
<feature type="transmembrane region" description="Helical" evidence="6">
    <location>
        <begin position="100"/>
        <end position="121"/>
    </location>
</feature>
<gene>
    <name evidence="8" type="ORF">A2W60_01315</name>
</gene>
<feature type="transmembrane region" description="Helical" evidence="6">
    <location>
        <begin position="12"/>
        <end position="31"/>
    </location>
</feature>
<name>A0A1F5BJE9_9BACT</name>
<proteinExistence type="inferred from homology"/>
<accession>A0A1F5BJE9</accession>
<feature type="transmembrane region" description="Helical" evidence="6">
    <location>
        <begin position="73"/>
        <end position="94"/>
    </location>
</feature>
<keyword evidence="3 6" id="KW-0812">Transmembrane</keyword>
<evidence type="ECO:0000313" key="9">
    <source>
        <dbReference type="Proteomes" id="UP000179184"/>
    </source>
</evidence>
<feature type="transmembrane region" description="Helical" evidence="6">
    <location>
        <begin position="37"/>
        <end position="61"/>
    </location>
</feature>
<evidence type="ECO:0000313" key="8">
    <source>
        <dbReference type="EMBL" id="OGD30744.1"/>
    </source>
</evidence>
<comment type="similarity">
    <text evidence="2">Belongs to the GtrA family.</text>
</comment>
<evidence type="ECO:0000256" key="5">
    <source>
        <dbReference type="ARBA" id="ARBA00023136"/>
    </source>
</evidence>
<evidence type="ECO:0000256" key="2">
    <source>
        <dbReference type="ARBA" id="ARBA00009399"/>
    </source>
</evidence>
<evidence type="ECO:0000259" key="7">
    <source>
        <dbReference type="Pfam" id="PF04138"/>
    </source>
</evidence>